<dbReference type="InterPro" id="IPR047187">
    <property type="entry name" value="SF1_C_Upf1"/>
</dbReference>
<evidence type="ECO:0000256" key="3">
    <source>
        <dbReference type="ARBA" id="ARBA00022806"/>
    </source>
</evidence>
<gene>
    <name evidence="7" type="ORF">RIF29_28403</name>
</gene>
<feature type="domain" description="DNA2/NAM7 helicase helicase" evidence="5">
    <location>
        <begin position="123"/>
        <end position="488"/>
    </location>
</feature>
<dbReference type="Proteomes" id="UP001372338">
    <property type="component" value="Unassembled WGS sequence"/>
</dbReference>
<protein>
    <submittedName>
        <fullName evidence="7">Uncharacterized protein</fullName>
    </submittedName>
</protein>
<evidence type="ECO:0000313" key="8">
    <source>
        <dbReference type="Proteomes" id="UP001372338"/>
    </source>
</evidence>
<dbReference type="AlphaFoldDB" id="A0AAN9EDL4"/>
<dbReference type="GO" id="GO:0016787">
    <property type="term" value="F:hydrolase activity"/>
    <property type="evidence" value="ECO:0007669"/>
    <property type="project" value="UniProtKB-KW"/>
</dbReference>
<name>A0AAN9EDL4_CROPI</name>
<dbReference type="SUPFAM" id="SSF52540">
    <property type="entry name" value="P-loop containing nucleoside triphosphate hydrolases"/>
    <property type="match status" value="1"/>
</dbReference>
<dbReference type="GO" id="GO:0004386">
    <property type="term" value="F:helicase activity"/>
    <property type="evidence" value="ECO:0007669"/>
    <property type="project" value="UniProtKB-KW"/>
</dbReference>
<dbReference type="Pfam" id="PF13087">
    <property type="entry name" value="AAA_12"/>
    <property type="match status" value="1"/>
</dbReference>
<dbReference type="Gene3D" id="3.40.50.300">
    <property type="entry name" value="P-loop containing nucleotide triphosphate hydrolases"/>
    <property type="match status" value="2"/>
</dbReference>
<feature type="domain" description="DNA2/NAM7 helicase-like C-terminal" evidence="6">
    <location>
        <begin position="496"/>
        <end position="692"/>
    </location>
</feature>
<sequence>MPTVGDLIALTNERPKGMDDLSRNCTLAYVHRVDNHYVKVLSSKLIMAGGMDQKKNDTVFAVSLTNLTTNIRIWRSLNGELTGGNMNILKKVLQVHSSDSDTCEGCFGDEFNSEIEATTWYSNLNDSQRDAVRSCIRLSKCHHHLNTVKLIWGPPGTGKTTTVSLMLSCLLKLRYRTLTCAPTNVAVLEVAKRLLKQVRKEGSPRSGCYGLGDIVIFGNAKRMKMDDHNNELHDVFLDYRVDTLRKCLGGYKYNLASMIHLLENPKELYNQYLMRSTKQDRVVKNRAGVVDIRRNQVKVDKSKNKKKGNESAKSFKPWTLQEFIMKRFNSIRAKLSSCTLSLYKHLPTSFISKTDVMNMLRAHDLLHSFATFFGTEKEGINQMLNDCEKNENSEVKQCLHVLKLLPKNFSVKGSLKEFCLVNACSIFCTVSGATKLHMKKMSPIELLVIDEAAMLKECESTIPLQLSGIRHTILIGDERQLPAMVQSKISEKAEFGRSLFERLVQLGHKKHLLNVQHRMHPSISLFPNIEFYEGKISDAQSVKEMSHNRSFLPGKMYGSYSFIDVPHGKEEFDNNHSQRNMVEASIVSKLVKKLHEEYVRTKIKVTVGIISPYKAQVCAIEDKVKRCSGVSNSEGFVVNVGSVDGFQGGEEDVIIMSTVRSNGKGSIGFLSDRRRVNVALTRARHCLWILGNGTTLLNSESVWEKLVIDAKERGCFYDAYEDECLATDSRVHLLNLRMRKLRL</sequence>
<evidence type="ECO:0000256" key="2">
    <source>
        <dbReference type="ARBA" id="ARBA00022801"/>
    </source>
</evidence>
<dbReference type="CDD" id="cd18808">
    <property type="entry name" value="SF1_C_Upf1"/>
    <property type="match status" value="1"/>
</dbReference>
<keyword evidence="3" id="KW-0347">Helicase</keyword>
<comment type="caution">
    <text evidence="7">The sequence shown here is derived from an EMBL/GenBank/DDBJ whole genome shotgun (WGS) entry which is preliminary data.</text>
</comment>
<organism evidence="7 8">
    <name type="scientific">Crotalaria pallida</name>
    <name type="common">Smooth rattlebox</name>
    <name type="synonym">Crotalaria striata</name>
    <dbReference type="NCBI Taxonomy" id="3830"/>
    <lineage>
        <taxon>Eukaryota</taxon>
        <taxon>Viridiplantae</taxon>
        <taxon>Streptophyta</taxon>
        <taxon>Embryophyta</taxon>
        <taxon>Tracheophyta</taxon>
        <taxon>Spermatophyta</taxon>
        <taxon>Magnoliopsida</taxon>
        <taxon>eudicotyledons</taxon>
        <taxon>Gunneridae</taxon>
        <taxon>Pentapetalae</taxon>
        <taxon>rosids</taxon>
        <taxon>fabids</taxon>
        <taxon>Fabales</taxon>
        <taxon>Fabaceae</taxon>
        <taxon>Papilionoideae</taxon>
        <taxon>50 kb inversion clade</taxon>
        <taxon>genistoids sensu lato</taxon>
        <taxon>core genistoids</taxon>
        <taxon>Crotalarieae</taxon>
        <taxon>Crotalaria</taxon>
    </lineage>
</organism>
<dbReference type="GO" id="GO:0005694">
    <property type="term" value="C:chromosome"/>
    <property type="evidence" value="ECO:0007669"/>
    <property type="project" value="UniProtKB-ARBA"/>
</dbReference>
<evidence type="ECO:0000256" key="4">
    <source>
        <dbReference type="ARBA" id="ARBA00022840"/>
    </source>
</evidence>
<dbReference type="PANTHER" id="PTHR10887">
    <property type="entry name" value="DNA2/NAM7 HELICASE FAMILY"/>
    <property type="match status" value="1"/>
</dbReference>
<evidence type="ECO:0000259" key="5">
    <source>
        <dbReference type="Pfam" id="PF13086"/>
    </source>
</evidence>
<dbReference type="InterPro" id="IPR041679">
    <property type="entry name" value="DNA2/NAM7-like_C"/>
</dbReference>
<proteinExistence type="predicted"/>
<dbReference type="InterPro" id="IPR027417">
    <property type="entry name" value="P-loop_NTPase"/>
</dbReference>
<evidence type="ECO:0000259" key="6">
    <source>
        <dbReference type="Pfam" id="PF13087"/>
    </source>
</evidence>
<evidence type="ECO:0000256" key="1">
    <source>
        <dbReference type="ARBA" id="ARBA00022741"/>
    </source>
</evidence>
<evidence type="ECO:0000313" key="7">
    <source>
        <dbReference type="EMBL" id="KAK7255004.1"/>
    </source>
</evidence>
<dbReference type="EMBL" id="JAYWIO010000006">
    <property type="protein sequence ID" value="KAK7255004.1"/>
    <property type="molecule type" value="Genomic_DNA"/>
</dbReference>
<dbReference type="PANTHER" id="PTHR10887:SF522">
    <property type="entry name" value="P-LOOP CONTAINING NUCLEOSIDE TRIPHOSPHATE HYDROLASES SUPERFAMILY PROTEIN"/>
    <property type="match status" value="1"/>
</dbReference>
<dbReference type="Pfam" id="PF13086">
    <property type="entry name" value="AAA_11"/>
    <property type="match status" value="1"/>
</dbReference>
<dbReference type="GO" id="GO:0005524">
    <property type="term" value="F:ATP binding"/>
    <property type="evidence" value="ECO:0007669"/>
    <property type="project" value="UniProtKB-KW"/>
</dbReference>
<keyword evidence="1" id="KW-0547">Nucleotide-binding</keyword>
<accession>A0AAN9EDL4</accession>
<reference evidence="7 8" key="1">
    <citation type="submission" date="2024-01" db="EMBL/GenBank/DDBJ databases">
        <title>The genomes of 5 underutilized Papilionoideae crops provide insights into root nodulation and disease resistanc.</title>
        <authorList>
            <person name="Yuan L."/>
        </authorList>
    </citation>
    <scope>NUCLEOTIDE SEQUENCE [LARGE SCALE GENOMIC DNA]</scope>
    <source>
        <strain evidence="7">ZHUSHIDOU_FW_LH</strain>
        <tissue evidence="7">Leaf</tissue>
    </source>
</reference>
<keyword evidence="8" id="KW-1185">Reference proteome</keyword>
<dbReference type="FunFam" id="3.40.50.300:FF:000326">
    <property type="entry name" value="P-loop containing nucleoside triphosphate hydrolase"/>
    <property type="match status" value="1"/>
</dbReference>
<keyword evidence="4" id="KW-0067">ATP-binding</keyword>
<dbReference type="InterPro" id="IPR041677">
    <property type="entry name" value="DNA2/NAM7_AAA_11"/>
</dbReference>
<keyword evidence="2" id="KW-0378">Hydrolase</keyword>
<dbReference type="InterPro" id="IPR045055">
    <property type="entry name" value="DNA2/NAM7-like"/>
</dbReference>